<protein>
    <submittedName>
        <fullName evidence="2">PIN domain nuclease</fullName>
    </submittedName>
</protein>
<gene>
    <name evidence="2" type="ORF">EQP59_02320</name>
</gene>
<feature type="domain" description="PIN" evidence="1">
    <location>
        <begin position="5"/>
        <end position="137"/>
    </location>
</feature>
<dbReference type="Pfam" id="PF10130">
    <property type="entry name" value="PIN_2"/>
    <property type="match status" value="1"/>
</dbReference>
<proteinExistence type="predicted"/>
<dbReference type="InterPro" id="IPR029060">
    <property type="entry name" value="PIN-like_dom_sf"/>
</dbReference>
<dbReference type="EMBL" id="CP035107">
    <property type="protein sequence ID" value="QAR30276.1"/>
    <property type="molecule type" value="Genomic_DNA"/>
</dbReference>
<name>A0A410JQ64_ORNRH</name>
<evidence type="ECO:0000313" key="2">
    <source>
        <dbReference type="EMBL" id="QAR30276.1"/>
    </source>
</evidence>
<dbReference type="Proteomes" id="UP000287701">
    <property type="component" value="Chromosome"/>
</dbReference>
<dbReference type="RefSeq" id="WP_128500776.1">
    <property type="nucleotide sequence ID" value="NZ_CP035107.1"/>
</dbReference>
<dbReference type="AlphaFoldDB" id="A0A410JQ64"/>
<evidence type="ECO:0000259" key="1">
    <source>
        <dbReference type="Pfam" id="PF10130"/>
    </source>
</evidence>
<dbReference type="OrthoDB" id="799916at2"/>
<reference evidence="2 3" key="1">
    <citation type="submission" date="2019-01" db="EMBL/GenBank/DDBJ databases">
        <title>Whole Genome of Ornithobacterium rhinotracheale FARPER-174b.</title>
        <authorList>
            <person name="Tataje-Lavanda L.A."/>
            <person name="Montalvan A."/>
            <person name="Montesinos R."/>
            <person name="Zimic M."/>
            <person name="Fernandez-Sanchez M."/>
            <person name="Fernandez-Diaz M."/>
        </authorList>
    </citation>
    <scope>NUCLEOTIDE SEQUENCE [LARGE SCALE GENOMIC DNA]</scope>
    <source>
        <strain evidence="2 3">FARPER-174b</strain>
    </source>
</reference>
<dbReference type="InterPro" id="IPR002716">
    <property type="entry name" value="PIN_dom"/>
</dbReference>
<accession>A0A410JQ64</accession>
<dbReference type="SUPFAM" id="SSF88723">
    <property type="entry name" value="PIN domain-like"/>
    <property type="match status" value="1"/>
</dbReference>
<sequence length="144" mass="16447">MIVITDSNIFYSAIIAPKGKIAGILREKRTIQFTAPSYLIEEIKEHSQDIADYLKISKKEVLAIFQNLLENVSIIGTKEIPQKDILKAVDIVKDIDIDDVFFVALHLHTHHKIWTGDKELIKGLKLKGYDICITTEELSQHTYK</sequence>
<organism evidence="2 3">
    <name type="scientific">Ornithobacterium rhinotracheale</name>
    <dbReference type="NCBI Taxonomy" id="28251"/>
    <lineage>
        <taxon>Bacteria</taxon>
        <taxon>Pseudomonadati</taxon>
        <taxon>Bacteroidota</taxon>
        <taxon>Flavobacteriia</taxon>
        <taxon>Flavobacteriales</taxon>
        <taxon>Weeksellaceae</taxon>
        <taxon>Ornithobacterium</taxon>
    </lineage>
</organism>
<evidence type="ECO:0000313" key="3">
    <source>
        <dbReference type="Proteomes" id="UP000287701"/>
    </source>
</evidence>